<sequence length="62" mass="6216">MSQKTLDRTTTILGLIAGVSSVLGGAGMIGGNTAGIITGISTAILGYLVQRPATDQQQAAQK</sequence>
<organism evidence="2 3">
    <name type="scientific">Halotia branconii CENA392</name>
    <dbReference type="NCBI Taxonomy" id="1539056"/>
    <lineage>
        <taxon>Bacteria</taxon>
        <taxon>Bacillati</taxon>
        <taxon>Cyanobacteriota</taxon>
        <taxon>Cyanophyceae</taxon>
        <taxon>Nostocales</taxon>
        <taxon>Nodulariaceae</taxon>
        <taxon>Halotia</taxon>
    </lineage>
</organism>
<keyword evidence="1" id="KW-0472">Membrane</keyword>
<dbReference type="KEGG" id="hbq:QI031_00105"/>
<evidence type="ECO:0000313" key="3">
    <source>
        <dbReference type="Proteomes" id="UP001223520"/>
    </source>
</evidence>
<dbReference type="AlphaFoldDB" id="A0AAJ6NSL4"/>
<keyword evidence="3" id="KW-1185">Reference proteome</keyword>
<keyword evidence="1" id="KW-1133">Transmembrane helix</keyword>
<protein>
    <submittedName>
        <fullName evidence="2">Uncharacterized protein</fullName>
    </submittedName>
</protein>
<proteinExistence type="predicted"/>
<evidence type="ECO:0000256" key="1">
    <source>
        <dbReference type="SAM" id="Phobius"/>
    </source>
</evidence>
<reference evidence="2 3" key="1">
    <citation type="journal article" date="2023" name="Limnol Oceanogr Lett">
        <title>Environmental adaptations by the intertidal Antarctic cyanobacterium Halotia branconii CENA392 as revealed using long-read genome sequencing.</title>
        <authorList>
            <person name="Dextro R.B."/>
            <person name="Delbaje E."/>
            <person name="Freitas P.N.N."/>
            <person name="Geraldes V."/>
            <person name="Pinto E."/>
            <person name="Long P.F."/>
            <person name="Fiore M.F."/>
        </authorList>
    </citation>
    <scope>NUCLEOTIDE SEQUENCE [LARGE SCALE GENOMIC DNA]</scope>
    <source>
        <strain evidence="2 3">CENA392</strain>
    </source>
</reference>
<dbReference type="Proteomes" id="UP001223520">
    <property type="component" value="Chromosome"/>
</dbReference>
<gene>
    <name evidence="2" type="ORF">QI031_00105</name>
</gene>
<accession>A0AAJ6NSL4</accession>
<keyword evidence="1" id="KW-0812">Transmembrane</keyword>
<feature type="transmembrane region" description="Helical" evidence="1">
    <location>
        <begin position="12"/>
        <end position="31"/>
    </location>
</feature>
<dbReference type="RefSeq" id="WP_281483220.1">
    <property type="nucleotide sequence ID" value="NZ_CP124543.1"/>
</dbReference>
<evidence type="ECO:0000313" key="2">
    <source>
        <dbReference type="EMBL" id="WGV25963.1"/>
    </source>
</evidence>
<name>A0AAJ6NSL4_9CYAN</name>
<dbReference type="EMBL" id="CP124543">
    <property type="protein sequence ID" value="WGV25963.1"/>
    <property type="molecule type" value="Genomic_DNA"/>
</dbReference>